<dbReference type="Gene3D" id="3.40.50.300">
    <property type="entry name" value="P-loop containing nucleotide triphosphate hydrolases"/>
    <property type="match status" value="2"/>
</dbReference>
<feature type="domain" description="Type III restriction enzyme C-terminal endonuclease" evidence="2">
    <location>
        <begin position="807"/>
        <end position="881"/>
    </location>
</feature>
<sequence length="899" mass="101355">MKIRFKQQPFQLDAVRSIVDCFAGQPYAPSAGPDARNRPVMLPDEDVLRNMQAVQRRNGLPVSERLEGRYNLTVEMETGTGKTYTFIRTMFELYKTYGWSKFIVVVPSVAIREGVLKTFRMTEDHFMSVYGMKARYFVYNSKQLHHIGKFAGDAGLSVMIINAQAFNARGREARRIYMELDDFGSRRPIDVLADTRPILIIDEPQSVEGVKTRESLKAFNPLLTLRYSATHREDYNKVYRLDALDAYNLKLVKKISVKGISLKGIGGSDGYLYLEGIEVSADRAPAARLEFEAKTKAGVVRRTRLVRVGDDLHALSGGLAQYKGYKVSEINGRDGSIRFINGVTLHAGDVQGDTGELHLRRIQIRETIKSHFAKERALFPQGIKVLSLFFIDEVAKYRQYDRDGAERNGVYADIFEEEYAAMLAEELGRLAGDDPYAGYLKRIRVKDTHKGYFSIDRKSNRIIDPKRTAGDADSDDADAYDLIMRDKERLLSLAEPVRFIFSHSALKEGWDNPNVFQICTLKHSDSTIKKRQEVGRGLRLCVNQDGERIDSGVPGIDVHDINVLTVIASESYEQFARQLQREIAEALSGRPGAADRSAFLEHVAENERLRHCAAGEANDDFHRREFLKLWNRINRKTGCTVRFDSGELIRKCVEALDSRLQVPAIRYTVRHGEMRRIASREQLEAGEAFRAREAKDEAADVQPLSGVKMDLIGRLTEETKLTRKTIAAILTGIGEPTFRQFRLNPEEFVLRAARLINEQKAAAVIEAVTYDALNDRFEAGVFTKRELFGQPEDGAHPAAQAPVAGGEVLVYDKLPRGFFIPTPMGRYHPDRAIVFREGDVRHICFIAETKGSLESLELQGAERAKIEWARKVFAKLNTGQVKVDAADSYGKLLAILKPS</sequence>
<organism evidence="3 4">
    <name type="scientific">Thermobacillus xylanilyticus</name>
    <dbReference type="NCBI Taxonomy" id="76633"/>
    <lineage>
        <taxon>Bacteria</taxon>
        <taxon>Bacillati</taxon>
        <taxon>Bacillota</taxon>
        <taxon>Bacilli</taxon>
        <taxon>Bacillales</taxon>
        <taxon>Paenibacillaceae</taxon>
        <taxon>Thermobacillus</taxon>
    </lineage>
</organism>
<name>A0ABM8UZ87_THEXY</name>
<dbReference type="PANTHER" id="PTHR47396">
    <property type="entry name" value="TYPE I RESTRICTION ENZYME ECOKI R PROTEIN"/>
    <property type="match status" value="1"/>
</dbReference>
<evidence type="ECO:0000313" key="4">
    <source>
        <dbReference type="Proteomes" id="UP000681526"/>
    </source>
</evidence>
<dbReference type="Proteomes" id="UP000681526">
    <property type="component" value="Unassembled WGS sequence"/>
</dbReference>
<dbReference type="InterPro" id="IPR006935">
    <property type="entry name" value="Helicase/UvrB_N"/>
</dbReference>
<evidence type="ECO:0000259" key="1">
    <source>
        <dbReference type="Pfam" id="PF04851"/>
    </source>
</evidence>
<dbReference type="SUPFAM" id="SSF52540">
    <property type="entry name" value="P-loop containing nucleoside triphosphate hydrolases"/>
    <property type="match status" value="2"/>
</dbReference>
<accession>A0ABM8UZ87</accession>
<dbReference type="InterPro" id="IPR045572">
    <property type="entry name" value="RE_endonuc_C"/>
</dbReference>
<keyword evidence="4" id="KW-1185">Reference proteome</keyword>
<dbReference type="GO" id="GO:0015668">
    <property type="term" value="F:type III site-specific deoxyribonuclease activity"/>
    <property type="evidence" value="ECO:0007669"/>
    <property type="project" value="UniProtKB-EC"/>
</dbReference>
<dbReference type="Pfam" id="PF04851">
    <property type="entry name" value="ResIII"/>
    <property type="match status" value="1"/>
</dbReference>
<comment type="caution">
    <text evidence="3">The sequence shown here is derived from an EMBL/GenBank/DDBJ whole genome shotgun (WGS) entry which is preliminary data.</text>
</comment>
<evidence type="ECO:0000259" key="2">
    <source>
        <dbReference type="Pfam" id="PF19778"/>
    </source>
</evidence>
<evidence type="ECO:0000313" key="3">
    <source>
        <dbReference type="EMBL" id="CAG5076219.1"/>
    </source>
</evidence>
<dbReference type="InterPro" id="IPR027417">
    <property type="entry name" value="P-loop_NTPase"/>
</dbReference>
<dbReference type="EC" id="3.1.21.5" evidence="3"/>
<reference evidence="3 4" key="1">
    <citation type="submission" date="2021-04" db="EMBL/GenBank/DDBJ databases">
        <authorList>
            <person name="Rakotoarivonina H."/>
        </authorList>
    </citation>
    <scope>NUCLEOTIDE SEQUENCE [LARGE SCALE GENOMIC DNA]</scope>
    <source>
        <strain evidence="3 4">XE</strain>
    </source>
</reference>
<proteinExistence type="predicted"/>
<protein>
    <submittedName>
        <fullName evidence="3">Type III site-specific deoxyribonuclease</fullName>
        <ecNumber evidence="3">3.1.21.5</ecNumber>
    </submittedName>
</protein>
<feature type="domain" description="Helicase/UvrB N-terminal" evidence="1">
    <location>
        <begin position="52"/>
        <end position="231"/>
    </location>
</feature>
<gene>
    <name evidence="3" type="primary">txxe 364</name>
    <name evidence="3" type="ORF">TXXE_00365</name>
</gene>
<dbReference type="Pfam" id="PF19778">
    <property type="entry name" value="RE_endonuc"/>
    <property type="match status" value="1"/>
</dbReference>
<keyword evidence="3" id="KW-0378">Hydrolase</keyword>
<dbReference type="EMBL" id="CAJRAY010000001">
    <property type="protein sequence ID" value="CAG5076219.1"/>
    <property type="molecule type" value="Genomic_DNA"/>
</dbReference>
<dbReference type="RefSeq" id="WP_213483014.1">
    <property type="nucleotide sequence ID" value="NZ_CAJRAY010000001.1"/>
</dbReference>
<dbReference type="PANTHER" id="PTHR47396:SF1">
    <property type="entry name" value="ATP-DEPENDENT HELICASE IRC3-RELATED"/>
    <property type="match status" value="1"/>
</dbReference>
<dbReference type="InterPro" id="IPR050742">
    <property type="entry name" value="Helicase_Restrict-Modif_Enz"/>
</dbReference>